<evidence type="ECO:0000313" key="2">
    <source>
        <dbReference type="EMBL" id="MDV2887952.1"/>
    </source>
</evidence>
<protein>
    <recommendedName>
        <fullName evidence="1">Septin-type G domain-containing protein</fullName>
    </recommendedName>
</protein>
<name>A0AAJ2U5L5_ALKPS</name>
<dbReference type="Proteomes" id="UP001285636">
    <property type="component" value="Unassembled WGS sequence"/>
</dbReference>
<dbReference type="GO" id="GO:0005525">
    <property type="term" value="F:GTP binding"/>
    <property type="evidence" value="ECO:0007669"/>
    <property type="project" value="InterPro"/>
</dbReference>
<comment type="caution">
    <text evidence="2">The sequence shown here is derived from an EMBL/GenBank/DDBJ whole genome shotgun (WGS) entry which is preliminary data.</text>
</comment>
<gene>
    <name evidence="2" type="ORF">RYX45_22555</name>
</gene>
<evidence type="ECO:0000313" key="3">
    <source>
        <dbReference type="Proteomes" id="UP001285636"/>
    </source>
</evidence>
<dbReference type="Pfam" id="PF00735">
    <property type="entry name" value="Septin"/>
    <property type="match status" value="1"/>
</dbReference>
<accession>A0AAJ2U5L5</accession>
<dbReference type="AlphaFoldDB" id="A0AAJ2U5L5"/>
<feature type="non-terminal residue" evidence="2">
    <location>
        <position position="88"/>
    </location>
</feature>
<feature type="non-terminal residue" evidence="2">
    <location>
        <position position="1"/>
    </location>
</feature>
<dbReference type="EMBL" id="JAWJAY010000705">
    <property type="protein sequence ID" value="MDV2887952.1"/>
    <property type="molecule type" value="Genomic_DNA"/>
</dbReference>
<sequence>WIARQLIDFDSYHLLVAGLSGSGKSTFINTLFDEDLQDGPTSTTVLFKHADTLEISEITDSETTRLVEFSDYQARMDRMRNALESTIE</sequence>
<dbReference type="InterPro" id="IPR027417">
    <property type="entry name" value="P-loop_NTPase"/>
</dbReference>
<dbReference type="SUPFAM" id="SSF52540">
    <property type="entry name" value="P-loop containing nucleoside triphosphate hydrolases"/>
    <property type="match status" value="1"/>
</dbReference>
<evidence type="ECO:0000259" key="1">
    <source>
        <dbReference type="Pfam" id="PF00735"/>
    </source>
</evidence>
<proteinExistence type="predicted"/>
<dbReference type="RefSeq" id="WP_323468046.1">
    <property type="nucleotide sequence ID" value="NZ_JAWJAY010000705.1"/>
</dbReference>
<dbReference type="Gene3D" id="3.40.50.300">
    <property type="entry name" value="P-loop containing nucleotide triphosphate hydrolases"/>
    <property type="match status" value="1"/>
</dbReference>
<reference evidence="2" key="1">
    <citation type="submission" date="2023-10" db="EMBL/GenBank/DDBJ databases">
        <title>Screening of Alkalihalophilus pseudofirmusBZ-TG-HK211 and Its Alleviation of Salt Stress on Rapeseed Growth.</title>
        <authorList>
            <person name="Zhao B."/>
            <person name="Guo T."/>
        </authorList>
    </citation>
    <scope>NUCLEOTIDE SEQUENCE</scope>
    <source>
        <strain evidence="2">BZ-TG-HK211</strain>
    </source>
</reference>
<feature type="domain" description="Septin-type G" evidence="1">
    <location>
        <begin position="12"/>
        <end position="59"/>
    </location>
</feature>
<organism evidence="2 3">
    <name type="scientific">Alkalihalophilus pseudofirmus</name>
    <name type="common">Bacillus pseudofirmus</name>
    <dbReference type="NCBI Taxonomy" id="79885"/>
    <lineage>
        <taxon>Bacteria</taxon>
        <taxon>Bacillati</taxon>
        <taxon>Bacillota</taxon>
        <taxon>Bacilli</taxon>
        <taxon>Bacillales</taxon>
        <taxon>Bacillaceae</taxon>
        <taxon>Alkalihalophilus</taxon>
    </lineage>
</organism>
<dbReference type="InterPro" id="IPR030379">
    <property type="entry name" value="G_SEPTIN_dom"/>
</dbReference>